<dbReference type="GeneID" id="27902522"/>
<dbReference type="HOGENOM" id="CLU_2414693_0_0_1"/>
<dbReference type="AlphaFoldDB" id="M3AYC7"/>
<evidence type="ECO:0008006" key="4">
    <source>
        <dbReference type="Google" id="ProtNLM"/>
    </source>
</evidence>
<proteinExistence type="predicted"/>
<dbReference type="Proteomes" id="UP000016931">
    <property type="component" value="Unassembled WGS sequence"/>
</dbReference>
<keyword evidence="1" id="KW-0732">Signal</keyword>
<evidence type="ECO:0000313" key="2">
    <source>
        <dbReference type="EMBL" id="EMF12517.1"/>
    </source>
</evidence>
<feature type="signal peptide" evidence="1">
    <location>
        <begin position="1"/>
        <end position="36"/>
    </location>
</feature>
<dbReference type="EMBL" id="KB456264">
    <property type="protein sequence ID" value="EMF12517.1"/>
    <property type="molecule type" value="Genomic_DNA"/>
</dbReference>
<accession>M3AYC7</accession>
<dbReference type="RefSeq" id="XP_016760638.1">
    <property type="nucleotide sequence ID" value="XM_016905385.1"/>
</dbReference>
<reference evidence="2 3" key="1">
    <citation type="journal article" date="2012" name="PLoS Pathog.">
        <title>Diverse lifestyles and strategies of plant pathogenesis encoded in the genomes of eighteen Dothideomycetes fungi.</title>
        <authorList>
            <person name="Ohm R.A."/>
            <person name="Feau N."/>
            <person name="Henrissat B."/>
            <person name="Schoch C.L."/>
            <person name="Horwitz B.A."/>
            <person name="Barry K.W."/>
            <person name="Condon B.J."/>
            <person name="Copeland A.C."/>
            <person name="Dhillon B."/>
            <person name="Glaser F."/>
            <person name="Hesse C.N."/>
            <person name="Kosti I."/>
            <person name="LaButti K."/>
            <person name="Lindquist E.A."/>
            <person name="Lucas S."/>
            <person name="Salamov A.A."/>
            <person name="Bradshaw R.E."/>
            <person name="Ciuffetti L."/>
            <person name="Hamelin R.C."/>
            <person name="Kema G.H.J."/>
            <person name="Lawrence C."/>
            <person name="Scott J.A."/>
            <person name="Spatafora J.W."/>
            <person name="Turgeon B.G."/>
            <person name="de Wit P.J.G.M."/>
            <person name="Zhong S."/>
            <person name="Goodwin S.B."/>
            <person name="Grigoriev I.V."/>
        </authorList>
    </citation>
    <scope>NUCLEOTIDE SEQUENCE [LARGE SCALE GENOMIC DNA]</scope>
    <source>
        <strain evidence="2 3">SO2202</strain>
    </source>
</reference>
<organism evidence="2 3">
    <name type="scientific">Sphaerulina musiva (strain SO2202)</name>
    <name type="common">Poplar stem canker fungus</name>
    <name type="synonym">Septoria musiva</name>
    <dbReference type="NCBI Taxonomy" id="692275"/>
    <lineage>
        <taxon>Eukaryota</taxon>
        <taxon>Fungi</taxon>
        <taxon>Dikarya</taxon>
        <taxon>Ascomycota</taxon>
        <taxon>Pezizomycotina</taxon>
        <taxon>Dothideomycetes</taxon>
        <taxon>Dothideomycetidae</taxon>
        <taxon>Mycosphaerellales</taxon>
        <taxon>Mycosphaerellaceae</taxon>
        <taxon>Sphaerulina</taxon>
    </lineage>
</organism>
<keyword evidence="3" id="KW-1185">Reference proteome</keyword>
<sequence length="92" mass="9860">MALLICFPGSCPPSLSAMALWCLLLCLPSLQRRCCGAGDGRRAKTAIALIALAGMDYACRHLLLCNCFVHVDTVRCVLALPWSRLGVGEIPT</sequence>
<evidence type="ECO:0000313" key="3">
    <source>
        <dbReference type="Proteomes" id="UP000016931"/>
    </source>
</evidence>
<gene>
    <name evidence="2" type="ORF">SEPMUDRAFT_149170</name>
</gene>
<evidence type="ECO:0000256" key="1">
    <source>
        <dbReference type="SAM" id="SignalP"/>
    </source>
</evidence>
<feature type="chain" id="PRO_5004031557" description="Secreted protein" evidence="1">
    <location>
        <begin position="37"/>
        <end position="92"/>
    </location>
</feature>
<protein>
    <recommendedName>
        <fullName evidence="4">Secreted protein</fullName>
    </recommendedName>
</protein>
<name>M3AYC7_SPHMS</name>